<protein>
    <recommendedName>
        <fullName evidence="6">Ankyrin repeat protein</fullName>
    </recommendedName>
</protein>
<keyword evidence="5" id="KW-1185">Reference proteome</keyword>
<evidence type="ECO:0000256" key="1">
    <source>
        <dbReference type="ARBA" id="ARBA00022737"/>
    </source>
</evidence>
<reference evidence="4" key="1">
    <citation type="journal article" date="2023" name="Mol. Biol. Evol.">
        <title>Third-Generation Sequencing Reveals the Adaptive Role of the Epigenome in Three Deep-Sea Polychaetes.</title>
        <authorList>
            <person name="Perez M."/>
            <person name="Aroh O."/>
            <person name="Sun Y."/>
            <person name="Lan Y."/>
            <person name="Juniper S.K."/>
            <person name="Young C.R."/>
            <person name="Angers B."/>
            <person name="Qian P.Y."/>
        </authorList>
    </citation>
    <scope>NUCLEOTIDE SEQUENCE</scope>
    <source>
        <strain evidence="4">P08H-3</strain>
    </source>
</reference>
<dbReference type="SMART" id="SM00248">
    <property type="entry name" value="ANK"/>
    <property type="match status" value="3"/>
</dbReference>
<dbReference type="Gene3D" id="1.25.40.20">
    <property type="entry name" value="Ankyrin repeat-containing domain"/>
    <property type="match status" value="1"/>
</dbReference>
<dbReference type="Pfam" id="PF12796">
    <property type="entry name" value="Ank_2"/>
    <property type="match status" value="1"/>
</dbReference>
<comment type="caution">
    <text evidence="4">The sequence shown here is derived from an EMBL/GenBank/DDBJ whole genome shotgun (WGS) entry which is preliminary data.</text>
</comment>
<accession>A0AAD9KBX9</accession>
<keyword evidence="2 3" id="KW-0040">ANK repeat</keyword>
<dbReference type="PROSITE" id="PS50297">
    <property type="entry name" value="ANK_REP_REGION"/>
    <property type="match status" value="2"/>
</dbReference>
<dbReference type="InterPro" id="IPR002110">
    <property type="entry name" value="Ankyrin_rpt"/>
</dbReference>
<evidence type="ECO:0000313" key="5">
    <source>
        <dbReference type="Proteomes" id="UP001208570"/>
    </source>
</evidence>
<evidence type="ECO:0000313" key="4">
    <source>
        <dbReference type="EMBL" id="KAK2168290.1"/>
    </source>
</evidence>
<gene>
    <name evidence="4" type="ORF">LSH36_18g03043</name>
</gene>
<dbReference type="PANTHER" id="PTHR24171">
    <property type="entry name" value="ANKYRIN REPEAT DOMAIN-CONTAINING PROTEIN 39-RELATED"/>
    <property type="match status" value="1"/>
</dbReference>
<feature type="repeat" description="ANK" evidence="3">
    <location>
        <begin position="111"/>
        <end position="143"/>
    </location>
</feature>
<sequence length="233" mass="25933">MSKSRPDDGLSIVSRIKCGRVEEVTDMLITEMPSPEAIQLQEDRDGDALFWSACRGYTLIAELLLMLGANVNNKSLASGSTPLHAAADNGRDDIIDILLKWGSDIFARNYFQDTACHMAAYRGHGKCVALLLRAGTDVDLRNSRRNTVLDEAKYGEILHNEGQHAVIKHLLYSYQNSHAGYDGQLSSPEHATRQSDYKHRLRSIDLTRKNKLHDDTRLGAEQSADQIQNSNPA</sequence>
<dbReference type="PROSITE" id="PS50088">
    <property type="entry name" value="ANK_REPEAT"/>
    <property type="match status" value="2"/>
</dbReference>
<dbReference type="Proteomes" id="UP001208570">
    <property type="component" value="Unassembled WGS sequence"/>
</dbReference>
<proteinExistence type="predicted"/>
<name>A0AAD9KBX9_9ANNE</name>
<feature type="repeat" description="ANK" evidence="3">
    <location>
        <begin position="78"/>
        <end position="110"/>
    </location>
</feature>
<dbReference type="PRINTS" id="PR01415">
    <property type="entry name" value="ANKYRIN"/>
</dbReference>
<evidence type="ECO:0000256" key="2">
    <source>
        <dbReference type="ARBA" id="ARBA00023043"/>
    </source>
</evidence>
<organism evidence="4 5">
    <name type="scientific">Paralvinella palmiformis</name>
    <dbReference type="NCBI Taxonomy" id="53620"/>
    <lineage>
        <taxon>Eukaryota</taxon>
        <taxon>Metazoa</taxon>
        <taxon>Spiralia</taxon>
        <taxon>Lophotrochozoa</taxon>
        <taxon>Annelida</taxon>
        <taxon>Polychaeta</taxon>
        <taxon>Sedentaria</taxon>
        <taxon>Canalipalpata</taxon>
        <taxon>Terebellida</taxon>
        <taxon>Terebelliformia</taxon>
        <taxon>Alvinellidae</taxon>
        <taxon>Paralvinella</taxon>
    </lineage>
</organism>
<dbReference type="AlphaFoldDB" id="A0AAD9KBX9"/>
<dbReference type="SUPFAM" id="SSF48403">
    <property type="entry name" value="Ankyrin repeat"/>
    <property type="match status" value="1"/>
</dbReference>
<dbReference type="EMBL" id="JAODUP010000018">
    <property type="protein sequence ID" value="KAK2168290.1"/>
    <property type="molecule type" value="Genomic_DNA"/>
</dbReference>
<evidence type="ECO:0008006" key="6">
    <source>
        <dbReference type="Google" id="ProtNLM"/>
    </source>
</evidence>
<dbReference type="Pfam" id="PF00023">
    <property type="entry name" value="Ank"/>
    <property type="match status" value="1"/>
</dbReference>
<keyword evidence="1" id="KW-0677">Repeat</keyword>
<dbReference type="InterPro" id="IPR036770">
    <property type="entry name" value="Ankyrin_rpt-contain_sf"/>
</dbReference>
<dbReference type="PANTHER" id="PTHR24171:SF10">
    <property type="entry name" value="ANKYRIN REPEAT DOMAIN-CONTAINING PROTEIN 29-LIKE"/>
    <property type="match status" value="1"/>
</dbReference>
<evidence type="ECO:0000256" key="3">
    <source>
        <dbReference type="PROSITE-ProRule" id="PRU00023"/>
    </source>
</evidence>